<dbReference type="InterPro" id="IPR008271">
    <property type="entry name" value="Ser/Thr_kinase_AS"/>
</dbReference>
<name>A0ABN2M244_9ACTN</name>
<keyword evidence="2" id="KW-0723">Serine/threonine-protein kinase</keyword>
<evidence type="ECO:0000313" key="11">
    <source>
        <dbReference type="EMBL" id="GAA1806379.1"/>
    </source>
</evidence>
<feature type="domain" description="CBM2" evidence="10">
    <location>
        <begin position="370"/>
        <end position="475"/>
    </location>
</feature>
<dbReference type="InterPro" id="IPR012291">
    <property type="entry name" value="CBM2_carb-bd_dom_sf"/>
</dbReference>
<evidence type="ECO:0000259" key="9">
    <source>
        <dbReference type="PROSITE" id="PS50011"/>
    </source>
</evidence>
<dbReference type="PROSITE" id="PS51173">
    <property type="entry name" value="CBM2"/>
    <property type="match status" value="1"/>
</dbReference>
<feature type="compositionally biased region" description="Basic and acidic residues" evidence="8">
    <location>
        <begin position="490"/>
        <end position="503"/>
    </location>
</feature>
<feature type="binding site" evidence="7">
    <location>
        <position position="37"/>
    </location>
    <ligand>
        <name>ATP</name>
        <dbReference type="ChEBI" id="CHEBI:30616"/>
    </ligand>
</feature>
<feature type="domain" description="Protein kinase" evidence="9">
    <location>
        <begin position="8"/>
        <end position="266"/>
    </location>
</feature>
<feature type="region of interest" description="Disordered" evidence="8">
    <location>
        <begin position="304"/>
        <end position="324"/>
    </location>
</feature>
<feature type="compositionally biased region" description="Low complexity" evidence="8">
    <location>
        <begin position="480"/>
        <end position="489"/>
    </location>
</feature>
<keyword evidence="5" id="KW-0418">Kinase</keyword>
<organism evidence="11 12">
    <name type="scientific">Luedemannella flava</name>
    <dbReference type="NCBI Taxonomy" id="349316"/>
    <lineage>
        <taxon>Bacteria</taxon>
        <taxon>Bacillati</taxon>
        <taxon>Actinomycetota</taxon>
        <taxon>Actinomycetes</taxon>
        <taxon>Micromonosporales</taxon>
        <taxon>Micromonosporaceae</taxon>
        <taxon>Luedemannella</taxon>
    </lineage>
</organism>
<protein>
    <recommendedName>
        <fullName evidence="1">non-specific serine/threonine protein kinase</fullName>
        <ecNumber evidence="1">2.7.11.1</ecNumber>
    </recommendedName>
</protein>
<evidence type="ECO:0000256" key="1">
    <source>
        <dbReference type="ARBA" id="ARBA00012513"/>
    </source>
</evidence>
<dbReference type="InterPro" id="IPR001919">
    <property type="entry name" value="CBD2"/>
</dbReference>
<sequence length="518" mass="54089">MQTLSGRYRLVELIGSGGMAVVWRAFDEVLGRPVAVKVLTSDLAEDPDFRRRIREEARAAARLAHPHVSVVHDYGEWLDANDAVMPYVVMELIDGPSLSDVLREGPLPWPQAAAIVAQVAAGLAAAHARGLVHRDVKPANIVLAPTGAKLVDFGISAIAGEAEESGEVLGTPAYLAPERIIGRRTSPAADVYALGLLLYRAVAGDLPWSVAGPTELLLAHLEVDPRPLPDATDETLPDALIALCERCLVKEPDERPSAAAVAQELIALPGVAGATIPGAEPTRPTEETEQTAFLAAPLAVRRATGRAGVPASGPRDPAGATATAVDDQVRGRWWGPVAAGVASVAIVGVMAGAAALGDDVGTGQAAPPSTSPSAASCQAIYRMRSDDGRRFAGEVTVLNTGTVPLRDWTLSFHYQGDQRVAGQDVHQSGRAVSIGPVGRELPAGKETTYAFRGTYRKVNPMPLEFAVDAVPCTARLVGPVAAPTPTAAPEKAKPQKDADDAPKPPKPAPPGQGRKPKP</sequence>
<evidence type="ECO:0000256" key="3">
    <source>
        <dbReference type="ARBA" id="ARBA00022679"/>
    </source>
</evidence>
<dbReference type="InterPro" id="IPR000719">
    <property type="entry name" value="Prot_kinase_dom"/>
</dbReference>
<gene>
    <name evidence="11" type="ORF">GCM10009682_30390</name>
</gene>
<dbReference type="Gene3D" id="3.30.200.20">
    <property type="entry name" value="Phosphorylase Kinase, domain 1"/>
    <property type="match status" value="1"/>
</dbReference>
<dbReference type="PANTHER" id="PTHR43289:SF6">
    <property type="entry name" value="SERINE_THREONINE-PROTEIN KINASE NEKL-3"/>
    <property type="match status" value="1"/>
</dbReference>
<keyword evidence="3" id="KW-0808">Transferase</keyword>
<dbReference type="InterPro" id="IPR008965">
    <property type="entry name" value="CBM2/CBM3_carb-bd_dom_sf"/>
</dbReference>
<dbReference type="SMART" id="SM00220">
    <property type="entry name" value="S_TKc"/>
    <property type="match status" value="1"/>
</dbReference>
<dbReference type="EMBL" id="BAAALT010000083">
    <property type="protein sequence ID" value="GAA1806379.1"/>
    <property type="molecule type" value="Genomic_DNA"/>
</dbReference>
<evidence type="ECO:0000256" key="6">
    <source>
        <dbReference type="ARBA" id="ARBA00022840"/>
    </source>
</evidence>
<feature type="region of interest" description="Disordered" evidence="8">
    <location>
        <begin position="480"/>
        <end position="518"/>
    </location>
</feature>
<evidence type="ECO:0000256" key="4">
    <source>
        <dbReference type="ARBA" id="ARBA00022741"/>
    </source>
</evidence>
<keyword evidence="6 7" id="KW-0067">ATP-binding</keyword>
<keyword evidence="4 7" id="KW-0547">Nucleotide-binding</keyword>
<dbReference type="Pfam" id="PF00553">
    <property type="entry name" value="CBM_2"/>
    <property type="match status" value="1"/>
</dbReference>
<dbReference type="InterPro" id="IPR011009">
    <property type="entry name" value="Kinase-like_dom_sf"/>
</dbReference>
<dbReference type="Pfam" id="PF00069">
    <property type="entry name" value="Pkinase"/>
    <property type="match status" value="1"/>
</dbReference>
<accession>A0ABN2M244</accession>
<dbReference type="EC" id="2.7.11.1" evidence="1"/>
<dbReference type="SUPFAM" id="SSF56112">
    <property type="entry name" value="Protein kinase-like (PK-like)"/>
    <property type="match status" value="1"/>
</dbReference>
<keyword evidence="12" id="KW-1185">Reference proteome</keyword>
<dbReference type="Gene3D" id="1.10.510.10">
    <property type="entry name" value="Transferase(Phosphotransferase) domain 1"/>
    <property type="match status" value="1"/>
</dbReference>
<evidence type="ECO:0000313" key="12">
    <source>
        <dbReference type="Proteomes" id="UP001500218"/>
    </source>
</evidence>
<dbReference type="RefSeq" id="WP_344131399.1">
    <property type="nucleotide sequence ID" value="NZ_BAAALT010000083.1"/>
</dbReference>
<evidence type="ECO:0000256" key="2">
    <source>
        <dbReference type="ARBA" id="ARBA00022527"/>
    </source>
</evidence>
<evidence type="ECO:0000256" key="5">
    <source>
        <dbReference type="ARBA" id="ARBA00022777"/>
    </source>
</evidence>
<dbReference type="SUPFAM" id="SSF49384">
    <property type="entry name" value="Carbohydrate-binding domain"/>
    <property type="match status" value="1"/>
</dbReference>
<dbReference type="PROSITE" id="PS00108">
    <property type="entry name" value="PROTEIN_KINASE_ST"/>
    <property type="match status" value="1"/>
</dbReference>
<evidence type="ECO:0000256" key="8">
    <source>
        <dbReference type="SAM" id="MobiDB-lite"/>
    </source>
</evidence>
<dbReference type="PROSITE" id="PS50011">
    <property type="entry name" value="PROTEIN_KINASE_DOM"/>
    <property type="match status" value="1"/>
</dbReference>
<reference evidence="11 12" key="1">
    <citation type="journal article" date="2019" name="Int. J. Syst. Evol. Microbiol.">
        <title>The Global Catalogue of Microorganisms (GCM) 10K type strain sequencing project: providing services to taxonomists for standard genome sequencing and annotation.</title>
        <authorList>
            <consortium name="The Broad Institute Genomics Platform"/>
            <consortium name="The Broad Institute Genome Sequencing Center for Infectious Disease"/>
            <person name="Wu L."/>
            <person name="Ma J."/>
        </authorList>
    </citation>
    <scope>NUCLEOTIDE SEQUENCE [LARGE SCALE GENOMIC DNA]</scope>
    <source>
        <strain evidence="11 12">JCM 13250</strain>
    </source>
</reference>
<comment type="caution">
    <text evidence="11">The sequence shown here is derived from an EMBL/GenBank/DDBJ whole genome shotgun (WGS) entry which is preliminary data.</text>
</comment>
<dbReference type="PANTHER" id="PTHR43289">
    <property type="entry name" value="MITOGEN-ACTIVATED PROTEIN KINASE KINASE KINASE 20-RELATED"/>
    <property type="match status" value="1"/>
</dbReference>
<evidence type="ECO:0000256" key="7">
    <source>
        <dbReference type="PROSITE-ProRule" id="PRU10141"/>
    </source>
</evidence>
<dbReference type="SMART" id="SM00637">
    <property type="entry name" value="CBD_II"/>
    <property type="match status" value="1"/>
</dbReference>
<dbReference type="PROSITE" id="PS00107">
    <property type="entry name" value="PROTEIN_KINASE_ATP"/>
    <property type="match status" value="1"/>
</dbReference>
<dbReference type="InterPro" id="IPR017441">
    <property type="entry name" value="Protein_kinase_ATP_BS"/>
</dbReference>
<dbReference type="CDD" id="cd14014">
    <property type="entry name" value="STKc_PknB_like"/>
    <property type="match status" value="1"/>
</dbReference>
<dbReference type="Proteomes" id="UP001500218">
    <property type="component" value="Unassembled WGS sequence"/>
</dbReference>
<dbReference type="Gene3D" id="2.60.40.290">
    <property type="match status" value="1"/>
</dbReference>
<evidence type="ECO:0000259" key="10">
    <source>
        <dbReference type="PROSITE" id="PS51173"/>
    </source>
</evidence>
<proteinExistence type="predicted"/>